<dbReference type="RefSeq" id="XP_041163531.1">
    <property type="nucleotide sequence ID" value="XM_041302339.1"/>
</dbReference>
<dbReference type="Gene3D" id="1.20.1250.20">
    <property type="entry name" value="MFS general substrate transporter like domains"/>
    <property type="match status" value="2"/>
</dbReference>
<dbReference type="GO" id="GO:0022857">
    <property type="term" value="F:transmembrane transporter activity"/>
    <property type="evidence" value="ECO:0007669"/>
    <property type="project" value="InterPro"/>
</dbReference>
<evidence type="ECO:0000256" key="2">
    <source>
        <dbReference type="ARBA" id="ARBA00022448"/>
    </source>
</evidence>
<evidence type="ECO:0000256" key="4">
    <source>
        <dbReference type="ARBA" id="ARBA00022989"/>
    </source>
</evidence>
<dbReference type="GeneID" id="64596103"/>
<dbReference type="Pfam" id="PF07690">
    <property type="entry name" value="MFS_1"/>
    <property type="match status" value="1"/>
</dbReference>
<reference evidence="8" key="1">
    <citation type="journal article" date="2020" name="New Phytol.">
        <title>Comparative genomics reveals dynamic genome evolution in host specialist ectomycorrhizal fungi.</title>
        <authorList>
            <person name="Lofgren L.A."/>
            <person name="Nguyen N.H."/>
            <person name="Vilgalys R."/>
            <person name="Ruytinx J."/>
            <person name="Liao H.L."/>
            <person name="Branco S."/>
            <person name="Kuo A."/>
            <person name="LaButti K."/>
            <person name="Lipzen A."/>
            <person name="Andreopoulos W."/>
            <person name="Pangilinan J."/>
            <person name="Riley R."/>
            <person name="Hundley H."/>
            <person name="Na H."/>
            <person name="Barry K."/>
            <person name="Grigoriev I.V."/>
            <person name="Stajich J.E."/>
            <person name="Kennedy P.G."/>
        </authorList>
    </citation>
    <scope>NUCLEOTIDE SEQUENCE</scope>
    <source>
        <strain evidence="8">S12</strain>
    </source>
</reference>
<dbReference type="PANTHER" id="PTHR43791:SF6">
    <property type="entry name" value="TRANSPORTER, PUTATIVE (AFU_ORTHOLOGUE AFUA_1G16690)-RELATED"/>
    <property type="match status" value="1"/>
</dbReference>
<dbReference type="FunFam" id="1.20.1250.20:FF:000057">
    <property type="entry name" value="MFS general substrate transporter"/>
    <property type="match status" value="1"/>
</dbReference>
<keyword evidence="4 6" id="KW-1133">Transmembrane helix</keyword>
<dbReference type="InterPro" id="IPR011701">
    <property type="entry name" value="MFS"/>
</dbReference>
<feature type="transmembrane region" description="Helical" evidence="6">
    <location>
        <begin position="417"/>
        <end position="436"/>
    </location>
</feature>
<organism evidence="8 9">
    <name type="scientific">Suillus plorans</name>
    <dbReference type="NCBI Taxonomy" id="116603"/>
    <lineage>
        <taxon>Eukaryota</taxon>
        <taxon>Fungi</taxon>
        <taxon>Dikarya</taxon>
        <taxon>Basidiomycota</taxon>
        <taxon>Agaricomycotina</taxon>
        <taxon>Agaricomycetes</taxon>
        <taxon>Agaricomycetidae</taxon>
        <taxon>Boletales</taxon>
        <taxon>Suillineae</taxon>
        <taxon>Suillaceae</taxon>
        <taxon>Suillus</taxon>
    </lineage>
</organism>
<evidence type="ECO:0000256" key="3">
    <source>
        <dbReference type="ARBA" id="ARBA00022692"/>
    </source>
</evidence>
<accession>A0A9P7DN91</accession>
<dbReference type="FunFam" id="1.20.1250.20:FF:000013">
    <property type="entry name" value="MFS general substrate transporter"/>
    <property type="match status" value="1"/>
</dbReference>
<feature type="transmembrane region" description="Helical" evidence="6">
    <location>
        <begin position="442"/>
        <end position="462"/>
    </location>
</feature>
<feature type="transmembrane region" description="Helical" evidence="6">
    <location>
        <begin position="212"/>
        <end position="231"/>
    </location>
</feature>
<dbReference type="PROSITE" id="PS50850">
    <property type="entry name" value="MFS"/>
    <property type="match status" value="1"/>
</dbReference>
<proteinExistence type="predicted"/>
<keyword evidence="2" id="KW-0813">Transport</keyword>
<keyword evidence="3 6" id="KW-0812">Transmembrane</keyword>
<dbReference type="Proteomes" id="UP000719766">
    <property type="component" value="Unassembled WGS sequence"/>
</dbReference>
<feature type="transmembrane region" description="Helical" evidence="6">
    <location>
        <begin position="279"/>
        <end position="299"/>
    </location>
</feature>
<evidence type="ECO:0000256" key="5">
    <source>
        <dbReference type="ARBA" id="ARBA00023136"/>
    </source>
</evidence>
<evidence type="ECO:0000313" key="9">
    <source>
        <dbReference type="Proteomes" id="UP000719766"/>
    </source>
</evidence>
<name>A0A9P7DN91_9AGAM</name>
<dbReference type="AlphaFoldDB" id="A0A9P7DN91"/>
<keyword evidence="5 6" id="KW-0472">Membrane</keyword>
<dbReference type="InterPro" id="IPR036259">
    <property type="entry name" value="MFS_trans_sf"/>
</dbReference>
<comment type="caution">
    <text evidence="8">The sequence shown here is derived from an EMBL/GenBank/DDBJ whole genome shotgun (WGS) entry which is preliminary data.</text>
</comment>
<feature type="transmembrane region" description="Helical" evidence="6">
    <location>
        <begin position="352"/>
        <end position="372"/>
    </location>
</feature>
<feature type="transmembrane region" description="Helical" evidence="6">
    <location>
        <begin position="384"/>
        <end position="405"/>
    </location>
</feature>
<dbReference type="PANTHER" id="PTHR43791">
    <property type="entry name" value="PERMEASE-RELATED"/>
    <property type="match status" value="1"/>
</dbReference>
<feature type="transmembrane region" description="Helical" evidence="6">
    <location>
        <begin position="183"/>
        <end position="206"/>
    </location>
</feature>
<protein>
    <submittedName>
        <fullName evidence="8">MFS general substrate transporter</fullName>
    </submittedName>
</protein>
<dbReference type="SUPFAM" id="SSF103473">
    <property type="entry name" value="MFS general substrate transporter"/>
    <property type="match status" value="1"/>
</dbReference>
<evidence type="ECO:0000256" key="6">
    <source>
        <dbReference type="SAM" id="Phobius"/>
    </source>
</evidence>
<dbReference type="GO" id="GO:0016020">
    <property type="term" value="C:membrane"/>
    <property type="evidence" value="ECO:0007669"/>
    <property type="project" value="UniProtKB-SubCell"/>
</dbReference>
<evidence type="ECO:0000256" key="1">
    <source>
        <dbReference type="ARBA" id="ARBA00004141"/>
    </source>
</evidence>
<comment type="subcellular location">
    <subcellularLocation>
        <location evidence="1">Membrane</location>
        <topology evidence="1">Multi-pass membrane protein</topology>
    </subcellularLocation>
</comment>
<sequence>MLMRNYDSDTSFSPRAVCTEPAYSGLSWAMLAKNETFGVGGKSEISLELVPVPLLHDPVSSSTYMSSPSESRSLLHLEVDESTQSAYGTSLDDNDDPEYISRKVVERNLLRKLDFRTAYLVLIYILNQMDRNNAAAARLRGLEKDLGMKGTQFNTLISSLYIGYVFMQTPSNFILTRITKPSLYLSSCMSLWGLLTTLVGISTSYYQALSSRFLVGFLEATFYPGAVYLLSRWYRREELGYRTAFFTAGIGISNAFGSLLASGILATMEGVLGYAAWRWLFFIEGYLTILVGIGGMFILPDFPSSPASWLTPAEHNLAQKRMEEDSDGHGTADPTSSGGFAVVLSLMTDWRAWLIGTALCCCNASLSFNMFFPTLAATMGYSPTVSLLLCTPPWIMSTITAVTVARHSDATRERFGHMTFALLMLITGYVLAMSTMNFTVRYISLFFMAQAQVSNVILLTWISNTFARSSSKRAVAIGFMNCIGTSGNTLSPYIWPSSWGPTYTNSYLICIVLAISCISLCWVFRRHLERLNEAAGEEERELNLAKGYRYLL</sequence>
<feature type="transmembrane region" description="Helical" evidence="6">
    <location>
        <begin position="506"/>
        <end position="524"/>
    </location>
</feature>
<gene>
    <name evidence="8" type="ORF">HD556DRAFT_1349848</name>
</gene>
<feature type="domain" description="Major facilitator superfamily (MFS) profile" evidence="7">
    <location>
        <begin position="116"/>
        <end position="529"/>
    </location>
</feature>
<evidence type="ECO:0000259" key="7">
    <source>
        <dbReference type="PROSITE" id="PS50850"/>
    </source>
</evidence>
<keyword evidence="9" id="KW-1185">Reference proteome</keyword>
<dbReference type="EMBL" id="JABBWE010000012">
    <property type="protein sequence ID" value="KAG1798990.1"/>
    <property type="molecule type" value="Genomic_DNA"/>
</dbReference>
<feature type="transmembrane region" description="Helical" evidence="6">
    <location>
        <begin position="243"/>
        <end position="267"/>
    </location>
</feature>
<evidence type="ECO:0000313" key="8">
    <source>
        <dbReference type="EMBL" id="KAG1798990.1"/>
    </source>
</evidence>
<dbReference type="OrthoDB" id="2985014at2759"/>
<dbReference type="InterPro" id="IPR020846">
    <property type="entry name" value="MFS_dom"/>
</dbReference>